<evidence type="ECO:0000313" key="9">
    <source>
        <dbReference type="EMBL" id="MHO03796.1"/>
    </source>
</evidence>
<dbReference type="Gene3D" id="3.30.450.20">
    <property type="entry name" value="PAS domain"/>
    <property type="match status" value="1"/>
</dbReference>
<dbReference type="FunFam" id="1.10.287.950:FF:000001">
    <property type="entry name" value="Methyl-accepting chemotaxis sensory transducer"/>
    <property type="match status" value="1"/>
</dbReference>
<dbReference type="Pfam" id="PF00015">
    <property type="entry name" value="MCPsignal"/>
    <property type="match status" value="1"/>
</dbReference>
<dbReference type="PROSITE" id="PS50111">
    <property type="entry name" value="CHEMOTAXIS_TRANSDUC_2"/>
    <property type="match status" value="1"/>
</dbReference>
<name>A0A3L0VUW0_ECOLX</name>
<proteinExistence type="inferred from homology"/>
<dbReference type="SMART" id="SM00304">
    <property type="entry name" value="HAMP"/>
    <property type="match status" value="1"/>
</dbReference>
<keyword evidence="6" id="KW-1133">Transmembrane helix</keyword>
<dbReference type="CDD" id="cd12913">
    <property type="entry name" value="PDC1_MCP_like"/>
    <property type="match status" value="1"/>
</dbReference>
<gene>
    <name evidence="9" type="ORF">D9F05_05340</name>
</gene>
<dbReference type="PRINTS" id="PR00260">
    <property type="entry name" value="CHEMTRNSDUCR"/>
</dbReference>
<dbReference type="PANTHER" id="PTHR32089:SF120">
    <property type="entry name" value="METHYL-ACCEPTING CHEMOTAXIS PROTEIN TLPQ"/>
    <property type="match status" value="1"/>
</dbReference>
<feature type="domain" description="Methyl-accepting transducer" evidence="7">
    <location>
        <begin position="423"/>
        <end position="659"/>
    </location>
</feature>
<sequence length="695" mass="74951">MFRSIKYQVMFFAGCILLTTVLSVVGYSYVSLASMQEKIQQESHDAAHQQARQWLLTLADGQASEVARSFELALDAAETLAALLAGNVHQSEPLDRDEVTALLKDIGDRNPDFLSIYSGWEADRFDGQDALHTGDGRHSQASGNFAPYWSRGPAGFDLKPLGDFYSKTPSATGIRASEWYLCPQESKASCAVDPSVYQVNGQPTLLTSFVVPVLNGDQYLGMVGIDYSLNYLQRLAADISRRVFDGQGRVRIISPMGIIAADSRDGDGVGQRLQDPSLLAQLQRGERGSDEHADGLRVFAPISLNKVTQAWGIAIEVPGSALYAEYERMAQARAEAFGKGVWTQLMVGILVAGIGLVGLAFAAGSISRPVQETARMVARLSSAGGDLTQRLTQHRRDETGVLAEGINQFVATVQGIVTDTATSVHELQQAAVNSARQAQQGLANSHHQLEQVELVATAIHEMSSTADSVSSSAQITAQAVDETRHAVHKGQQVVSASANGIRQLSAQVSEVSDRITALQQQGVQIGSILDVIRTISEQTNLLALNAAIEAARAGEHGRGFAVVADEVRTLASKTRASTQEIQLMIDRLRDTTRAAVDTMTEGRQLSSLALRDAEQAVSELATIVQAADRIQDMATQIASAAEQQSKVSEEINQNVSNIHELASASTRVAREQDAQSRQMHGLTETVMSKLGRFHY</sequence>
<evidence type="ECO:0000259" key="8">
    <source>
        <dbReference type="PROSITE" id="PS50885"/>
    </source>
</evidence>
<evidence type="ECO:0000256" key="1">
    <source>
        <dbReference type="ARBA" id="ARBA00004429"/>
    </source>
</evidence>
<dbReference type="Gene3D" id="1.10.287.950">
    <property type="entry name" value="Methyl-accepting chemotaxis protein"/>
    <property type="match status" value="1"/>
</dbReference>
<dbReference type="GO" id="GO:0006935">
    <property type="term" value="P:chemotaxis"/>
    <property type="evidence" value="ECO:0007669"/>
    <property type="project" value="UniProtKB-KW"/>
</dbReference>
<organism evidence="9">
    <name type="scientific">Escherichia coli</name>
    <dbReference type="NCBI Taxonomy" id="562"/>
    <lineage>
        <taxon>Bacteria</taxon>
        <taxon>Pseudomonadati</taxon>
        <taxon>Pseudomonadota</taxon>
        <taxon>Gammaproteobacteria</taxon>
        <taxon>Enterobacterales</taxon>
        <taxon>Enterobacteriaceae</taxon>
        <taxon>Escherichia</taxon>
    </lineage>
</organism>
<dbReference type="SUPFAM" id="SSF58104">
    <property type="entry name" value="Methyl-accepting chemotaxis protein (MCP) signaling domain"/>
    <property type="match status" value="1"/>
</dbReference>
<evidence type="ECO:0000256" key="3">
    <source>
        <dbReference type="ARBA" id="ARBA00023224"/>
    </source>
</evidence>
<dbReference type="InterPro" id="IPR004089">
    <property type="entry name" value="MCPsignal_dom"/>
</dbReference>
<dbReference type="GO" id="GO:0004888">
    <property type="term" value="F:transmembrane signaling receptor activity"/>
    <property type="evidence" value="ECO:0007669"/>
    <property type="project" value="InterPro"/>
</dbReference>
<keyword evidence="3 5" id="KW-0807">Transducer</keyword>
<dbReference type="SMART" id="SM00283">
    <property type="entry name" value="MA"/>
    <property type="match status" value="1"/>
</dbReference>
<dbReference type="InterPro" id="IPR004090">
    <property type="entry name" value="Chemotax_Me-accpt_rcpt"/>
</dbReference>
<dbReference type="InterPro" id="IPR003660">
    <property type="entry name" value="HAMP_dom"/>
</dbReference>
<dbReference type="CDD" id="cd06225">
    <property type="entry name" value="HAMP"/>
    <property type="match status" value="1"/>
</dbReference>
<feature type="transmembrane region" description="Helical" evidence="6">
    <location>
        <begin position="341"/>
        <end position="366"/>
    </location>
</feature>
<keyword evidence="2" id="KW-0145">Chemotaxis</keyword>
<dbReference type="GO" id="GO:0007165">
    <property type="term" value="P:signal transduction"/>
    <property type="evidence" value="ECO:0007669"/>
    <property type="project" value="UniProtKB-KW"/>
</dbReference>
<feature type="domain" description="HAMP" evidence="8">
    <location>
        <begin position="364"/>
        <end position="418"/>
    </location>
</feature>
<reference evidence="9" key="1">
    <citation type="submission" date="2018-10" db="EMBL/GenBank/DDBJ databases">
        <authorList>
            <consortium name="NARMS: The National Antimicrobial Resistance Monitoring System"/>
        </authorList>
    </citation>
    <scope>NUCLEOTIDE SEQUENCE [LARGE SCALE GENOMIC DNA]</scope>
    <source>
        <strain evidence="9">CVM N17EC0388</strain>
    </source>
</reference>
<keyword evidence="6" id="KW-0812">Transmembrane</keyword>
<accession>A0A3L0VUW0</accession>
<dbReference type="Pfam" id="PF00672">
    <property type="entry name" value="HAMP"/>
    <property type="match status" value="1"/>
</dbReference>
<dbReference type="CDD" id="cd11386">
    <property type="entry name" value="MCP_signal"/>
    <property type="match status" value="1"/>
</dbReference>
<evidence type="ECO:0000256" key="5">
    <source>
        <dbReference type="PROSITE-ProRule" id="PRU00284"/>
    </source>
</evidence>
<dbReference type="EMBL" id="RNRV01000006">
    <property type="protein sequence ID" value="MHO03796.1"/>
    <property type="molecule type" value="Genomic_DNA"/>
</dbReference>
<dbReference type="PANTHER" id="PTHR32089">
    <property type="entry name" value="METHYL-ACCEPTING CHEMOTAXIS PROTEIN MCPB"/>
    <property type="match status" value="1"/>
</dbReference>
<dbReference type="GO" id="GO:0005886">
    <property type="term" value="C:plasma membrane"/>
    <property type="evidence" value="ECO:0007669"/>
    <property type="project" value="UniProtKB-SubCell"/>
</dbReference>
<evidence type="ECO:0000259" key="7">
    <source>
        <dbReference type="PROSITE" id="PS50111"/>
    </source>
</evidence>
<dbReference type="PROSITE" id="PS50885">
    <property type="entry name" value="HAMP"/>
    <property type="match status" value="1"/>
</dbReference>
<evidence type="ECO:0000256" key="6">
    <source>
        <dbReference type="SAM" id="Phobius"/>
    </source>
</evidence>
<evidence type="ECO:0000256" key="4">
    <source>
        <dbReference type="ARBA" id="ARBA00029447"/>
    </source>
</evidence>
<comment type="caution">
    <text evidence="9">The sequence shown here is derived from an EMBL/GenBank/DDBJ whole genome shotgun (WGS) entry which is preliminary data.</text>
</comment>
<protein>
    <submittedName>
        <fullName evidence="9">Methyl-accepting chemotaxis protein</fullName>
    </submittedName>
</protein>
<comment type="subcellular location">
    <subcellularLocation>
        <location evidence="1">Cell inner membrane</location>
        <topology evidence="1">Multi-pass membrane protein</topology>
    </subcellularLocation>
</comment>
<evidence type="ECO:0000256" key="2">
    <source>
        <dbReference type="ARBA" id="ARBA00022500"/>
    </source>
</evidence>
<comment type="similarity">
    <text evidence="4">Belongs to the methyl-accepting chemotaxis (MCP) protein family.</text>
</comment>
<dbReference type="AlphaFoldDB" id="A0A3L0VUW0"/>
<keyword evidence="6" id="KW-0472">Membrane</keyword>